<evidence type="ECO:0000256" key="2">
    <source>
        <dbReference type="ARBA" id="ARBA00022692"/>
    </source>
</evidence>
<proteinExistence type="predicted"/>
<keyword evidence="4" id="KW-1133">Transmembrane helix</keyword>
<evidence type="ECO:0000256" key="6">
    <source>
        <dbReference type="ARBA" id="ARBA00023170"/>
    </source>
</evidence>
<dbReference type="Pfam" id="PF00560">
    <property type="entry name" value="LRR_1"/>
    <property type="match status" value="4"/>
</dbReference>
<comment type="subcellular location">
    <subcellularLocation>
        <location evidence="1">Membrane</location>
        <topology evidence="1">Single-pass type I membrane protein</topology>
    </subcellularLocation>
</comment>
<keyword evidence="6" id="KW-0675">Receptor</keyword>
<keyword evidence="2" id="KW-0812">Transmembrane</keyword>
<dbReference type="GeneID" id="125421505"/>
<evidence type="ECO:0000256" key="4">
    <source>
        <dbReference type="ARBA" id="ARBA00022989"/>
    </source>
</evidence>
<dbReference type="Proteomes" id="UP001652623">
    <property type="component" value="Chromosome 8"/>
</dbReference>
<dbReference type="PANTHER" id="PTHR48061:SF12">
    <property type="entry name" value="DISEASE RESISTANCE LIKE PROTEIN"/>
    <property type="match status" value="1"/>
</dbReference>
<keyword evidence="5" id="KW-0472">Membrane</keyword>
<evidence type="ECO:0000313" key="9">
    <source>
        <dbReference type="RefSeq" id="XP_048326653.2"/>
    </source>
</evidence>
<evidence type="ECO:0000256" key="1">
    <source>
        <dbReference type="ARBA" id="ARBA00004479"/>
    </source>
</evidence>
<dbReference type="InterPro" id="IPR032675">
    <property type="entry name" value="LRR_dom_sf"/>
</dbReference>
<keyword evidence="3" id="KW-0732">Signal</keyword>
<organism evidence="8 9">
    <name type="scientific">Ziziphus jujuba</name>
    <name type="common">Chinese jujube</name>
    <name type="synonym">Ziziphus sativa</name>
    <dbReference type="NCBI Taxonomy" id="326968"/>
    <lineage>
        <taxon>Eukaryota</taxon>
        <taxon>Viridiplantae</taxon>
        <taxon>Streptophyta</taxon>
        <taxon>Embryophyta</taxon>
        <taxon>Tracheophyta</taxon>
        <taxon>Spermatophyta</taxon>
        <taxon>Magnoliopsida</taxon>
        <taxon>eudicotyledons</taxon>
        <taxon>Gunneridae</taxon>
        <taxon>Pentapetalae</taxon>
        <taxon>rosids</taxon>
        <taxon>fabids</taxon>
        <taxon>Rosales</taxon>
        <taxon>Rhamnaceae</taxon>
        <taxon>Paliureae</taxon>
        <taxon>Ziziphus</taxon>
    </lineage>
</organism>
<dbReference type="Gene3D" id="3.80.10.10">
    <property type="entry name" value="Ribonuclease Inhibitor"/>
    <property type="match status" value="3"/>
</dbReference>
<gene>
    <name evidence="9" type="primary">LOC125421505</name>
</gene>
<protein>
    <submittedName>
        <fullName evidence="9">Receptor-like protein 7</fullName>
    </submittedName>
</protein>
<accession>A0ABM3IEI5</accession>
<dbReference type="SUPFAM" id="SSF52047">
    <property type="entry name" value="RNI-like"/>
    <property type="match status" value="1"/>
</dbReference>
<dbReference type="SMART" id="SM00365">
    <property type="entry name" value="LRR_SD22"/>
    <property type="match status" value="3"/>
</dbReference>
<keyword evidence="7" id="KW-0325">Glycoprotein</keyword>
<evidence type="ECO:0000256" key="7">
    <source>
        <dbReference type="ARBA" id="ARBA00023180"/>
    </source>
</evidence>
<dbReference type="RefSeq" id="XP_048326653.2">
    <property type="nucleotide sequence ID" value="XM_048470696.2"/>
</dbReference>
<sequence length="410" mass="46602">MSYNYDPVIEEKFLKLRNPNFETLLRKLTTLEILVLSCVDISSKVPDALTNFTSLKELHLRDCELYGDFPAKIFPLPNLQSLNLELNENLTGHLPEFQKKSPLTRLRIRGTNFFGTLPYSIEKLDSLEILEVYECNFSGPIPSSLGKLTQLTYLYLYNNSFNGNILSSLQNLTHLTELLLNSNQLTGPIPPWLGNLTKLAELCLQENLLHGQVPQSLSTLVNLENLFLNLNNLGGNLKFDMFLNNMKSLTQLQLNNNNLSLIFVKPNKNATVSKFKLLSLNACNLRKFPYFLKHQNELEWLVLKKNKIRGRIPNWMWNASVDTLVMFDVVDNLLTSFDELPDQVLPWVNLKDFDILMNMLQGPLPIPPPSIFGYEISNNILTGEISPLFCNMSSLSILDLSNNNLGGIIP</sequence>
<dbReference type="InterPro" id="IPR001611">
    <property type="entry name" value="Leu-rich_rpt"/>
</dbReference>
<evidence type="ECO:0000256" key="3">
    <source>
        <dbReference type="ARBA" id="ARBA00022729"/>
    </source>
</evidence>
<evidence type="ECO:0000313" key="8">
    <source>
        <dbReference type="Proteomes" id="UP001652623"/>
    </source>
</evidence>
<dbReference type="PANTHER" id="PTHR48061">
    <property type="entry name" value="LEUCINE-RICH REPEAT RECEPTOR PROTEIN KINASE EMS1-LIKE-RELATED"/>
    <property type="match status" value="1"/>
</dbReference>
<name>A0ABM3IEI5_ZIZJJ</name>
<dbReference type="InterPro" id="IPR046956">
    <property type="entry name" value="RLP23-like"/>
</dbReference>
<reference evidence="9" key="1">
    <citation type="submission" date="2025-08" db="UniProtKB">
        <authorList>
            <consortium name="RefSeq"/>
        </authorList>
    </citation>
    <scope>IDENTIFICATION</scope>
    <source>
        <tissue evidence="9">Seedling</tissue>
    </source>
</reference>
<evidence type="ECO:0000256" key="5">
    <source>
        <dbReference type="ARBA" id="ARBA00023136"/>
    </source>
</evidence>
<keyword evidence="8" id="KW-1185">Reference proteome</keyword>